<reference evidence="4 5" key="1">
    <citation type="submission" date="2020-08" db="EMBL/GenBank/DDBJ databases">
        <title>Exploring microbial biodiversity for novel pathways involved in the catabolism of aromatic compounds derived from lignin.</title>
        <authorList>
            <person name="Elkins J."/>
        </authorList>
    </citation>
    <scope>NUCLEOTIDE SEQUENCE [LARGE SCALE GENOMIC DNA]</scope>
    <source>
        <strain evidence="4 5">B1D3A</strain>
    </source>
</reference>
<dbReference type="SUPFAM" id="SSF51261">
    <property type="entry name" value="Duplicated hybrid motif"/>
    <property type="match status" value="1"/>
</dbReference>
<feature type="chain" id="PRO_5045753598" evidence="2">
    <location>
        <begin position="36"/>
        <end position="232"/>
    </location>
</feature>
<dbReference type="GO" id="GO:0016787">
    <property type="term" value="F:hydrolase activity"/>
    <property type="evidence" value="ECO:0007669"/>
    <property type="project" value="UniProtKB-KW"/>
</dbReference>
<dbReference type="InterPro" id="IPR050570">
    <property type="entry name" value="Cell_wall_metabolism_enzyme"/>
</dbReference>
<dbReference type="CDD" id="cd12797">
    <property type="entry name" value="M23_peptidase"/>
    <property type="match status" value="1"/>
</dbReference>
<evidence type="ECO:0000313" key="4">
    <source>
        <dbReference type="EMBL" id="MBB5987635.1"/>
    </source>
</evidence>
<dbReference type="InterPro" id="IPR016047">
    <property type="entry name" value="M23ase_b-sheet_dom"/>
</dbReference>
<dbReference type="Gene3D" id="2.70.70.10">
    <property type="entry name" value="Glucose Permease (Domain IIA)"/>
    <property type="match status" value="1"/>
</dbReference>
<dbReference type="PANTHER" id="PTHR21666:SF289">
    <property type="entry name" value="L-ALA--D-GLU ENDOPEPTIDASE"/>
    <property type="match status" value="1"/>
</dbReference>
<evidence type="ECO:0000313" key="5">
    <source>
        <dbReference type="Proteomes" id="UP001138540"/>
    </source>
</evidence>
<keyword evidence="4" id="KW-0378">Hydrolase</keyword>
<feature type="signal peptide" evidence="2">
    <location>
        <begin position="1"/>
        <end position="35"/>
    </location>
</feature>
<evidence type="ECO:0000256" key="2">
    <source>
        <dbReference type="SAM" id="SignalP"/>
    </source>
</evidence>
<dbReference type="PANTHER" id="PTHR21666">
    <property type="entry name" value="PEPTIDASE-RELATED"/>
    <property type="match status" value="1"/>
</dbReference>
<feature type="domain" description="M23ase beta-sheet core" evidence="3">
    <location>
        <begin position="95"/>
        <end position="190"/>
    </location>
</feature>
<dbReference type="EMBL" id="JACHKA010000001">
    <property type="protein sequence ID" value="MBB5987635.1"/>
    <property type="molecule type" value="Genomic_DNA"/>
</dbReference>
<keyword evidence="1 2" id="KW-0732">Signal</keyword>
<gene>
    <name evidence="4" type="ORF">HNP60_003609</name>
</gene>
<name>A0ABR6NK41_9SPHN</name>
<sequence length="232" mass="25078">MIQSLAVSFLRDGFHRTATRVLAMATLLVASPALADEAASDAQFSSLFAAWVNMDRATEQSTTTKASIPSREPVEKLMLTSSFGNRSDPFNGRRRMHQGIDIPGPVGTPIYATADGIVKRAGWANGYGNLVEINHGNGLETRYGHMSKLIAQPNERVRRGQLIGLMGSTGRSTGSHLHYEVRIAGAAVNPMPYIEGTNYELALAEAKAHDERLVQVAMGGPEARKSTDNKDN</sequence>
<accession>A0ABR6NK41</accession>
<proteinExistence type="predicted"/>
<dbReference type="Proteomes" id="UP001138540">
    <property type="component" value="Unassembled WGS sequence"/>
</dbReference>
<organism evidence="4 5">
    <name type="scientific">Sphingobium lignivorans</name>
    <dbReference type="NCBI Taxonomy" id="2735886"/>
    <lineage>
        <taxon>Bacteria</taxon>
        <taxon>Pseudomonadati</taxon>
        <taxon>Pseudomonadota</taxon>
        <taxon>Alphaproteobacteria</taxon>
        <taxon>Sphingomonadales</taxon>
        <taxon>Sphingomonadaceae</taxon>
        <taxon>Sphingobium</taxon>
    </lineage>
</organism>
<comment type="caution">
    <text evidence="4">The sequence shown here is derived from an EMBL/GenBank/DDBJ whole genome shotgun (WGS) entry which is preliminary data.</text>
</comment>
<protein>
    <submittedName>
        <fullName evidence="4">Murein DD-endopeptidase MepM/ murein hydrolase activator NlpD</fullName>
    </submittedName>
</protein>
<dbReference type="InterPro" id="IPR011055">
    <property type="entry name" value="Dup_hybrid_motif"/>
</dbReference>
<evidence type="ECO:0000259" key="3">
    <source>
        <dbReference type="Pfam" id="PF01551"/>
    </source>
</evidence>
<dbReference type="Pfam" id="PF01551">
    <property type="entry name" value="Peptidase_M23"/>
    <property type="match status" value="1"/>
</dbReference>
<evidence type="ECO:0000256" key="1">
    <source>
        <dbReference type="ARBA" id="ARBA00022729"/>
    </source>
</evidence>
<keyword evidence="5" id="KW-1185">Reference proteome</keyword>